<evidence type="ECO:0000256" key="8">
    <source>
        <dbReference type="ARBA" id="ARBA00022989"/>
    </source>
</evidence>
<dbReference type="GO" id="GO:0004222">
    <property type="term" value="F:metalloendopeptidase activity"/>
    <property type="evidence" value="ECO:0007669"/>
    <property type="project" value="InterPro"/>
</dbReference>
<dbReference type="InterPro" id="IPR001478">
    <property type="entry name" value="PDZ"/>
</dbReference>
<keyword evidence="7" id="KW-0862">Zinc</keyword>
<dbReference type="CDD" id="cd06163">
    <property type="entry name" value="S2P-M50_PDZ_RseP-like"/>
    <property type="match status" value="1"/>
</dbReference>
<evidence type="ECO:0000256" key="7">
    <source>
        <dbReference type="ARBA" id="ARBA00022833"/>
    </source>
</evidence>
<evidence type="ECO:0000256" key="5">
    <source>
        <dbReference type="ARBA" id="ARBA00022692"/>
    </source>
</evidence>
<dbReference type="InterPro" id="IPR036034">
    <property type="entry name" value="PDZ_sf"/>
</dbReference>
<dbReference type="Pfam" id="PF02163">
    <property type="entry name" value="Peptidase_M50"/>
    <property type="match status" value="1"/>
</dbReference>
<keyword evidence="10 11" id="KW-0472">Membrane</keyword>
<keyword evidence="14" id="KW-1185">Reference proteome</keyword>
<keyword evidence="8 11" id="KW-1133">Transmembrane helix</keyword>
<comment type="caution">
    <text evidence="13">The sequence shown here is derived from an EMBL/GenBank/DDBJ whole genome shotgun (WGS) entry which is preliminary data.</text>
</comment>
<evidence type="ECO:0000259" key="12">
    <source>
        <dbReference type="PROSITE" id="PS50106"/>
    </source>
</evidence>
<dbReference type="InterPro" id="IPR004387">
    <property type="entry name" value="Pept_M50_Zn"/>
</dbReference>
<evidence type="ECO:0000256" key="4">
    <source>
        <dbReference type="ARBA" id="ARBA00022670"/>
    </source>
</evidence>
<evidence type="ECO:0000256" key="6">
    <source>
        <dbReference type="ARBA" id="ARBA00022801"/>
    </source>
</evidence>
<keyword evidence="4 13" id="KW-0645">Protease</keyword>
<name>A0A401LFD2_9FIRM</name>
<dbReference type="GO" id="GO:0006508">
    <property type="term" value="P:proteolysis"/>
    <property type="evidence" value="ECO:0007669"/>
    <property type="project" value="UniProtKB-KW"/>
</dbReference>
<dbReference type="InterPro" id="IPR008915">
    <property type="entry name" value="Peptidase_M50"/>
</dbReference>
<dbReference type="GO" id="GO:0016020">
    <property type="term" value="C:membrane"/>
    <property type="evidence" value="ECO:0007669"/>
    <property type="project" value="UniProtKB-SubCell"/>
</dbReference>
<feature type="transmembrane region" description="Helical" evidence="11">
    <location>
        <begin position="93"/>
        <end position="114"/>
    </location>
</feature>
<dbReference type="PROSITE" id="PS50106">
    <property type="entry name" value="PDZ"/>
    <property type="match status" value="1"/>
</dbReference>
<evidence type="ECO:0000313" key="14">
    <source>
        <dbReference type="Proteomes" id="UP000287361"/>
    </source>
</evidence>
<feature type="transmembrane region" description="Helical" evidence="11">
    <location>
        <begin position="6"/>
        <end position="28"/>
    </location>
</feature>
<dbReference type="InterPro" id="IPR041489">
    <property type="entry name" value="PDZ_6"/>
</dbReference>
<dbReference type="AlphaFoldDB" id="A0A401LFD2"/>
<dbReference type="PANTHER" id="PTHR42837">
    <property type="entry name" value="REGULATOR OF SIGMA-E PROTEASE RSEP"/>
    <property type="match status" value="1"/>
</dbReference>
<evidence type="ECO:0000256" key="2">
    <source>
        <dbReference type="ARBA" id="ARBA00004141"/>
    </source>
</evidence>
<evidence type="ECO:0000256" key="10">
    <source>
        <dbReference type="ARBA" id="ARBA00023136"/>
    </source>
</evidence>
<evidence type="ECO:0000256" key="11">
    <source>
        <dbReference type="SAM" id="Phobius"/>
    </source>
</evidence>
<protein>
    <submittedName>
        <fullName evidence="13">RIP metalloprotease RseP</fullName>
    </submittedName>
</protein>
<keyword evidence="6" id="KW-0378">Hydrolase</keyword>
<comment type="cofactor">
    <cofactor evidence="1">
        <name>Zn(2+)</name>
        <dbReference type="ChEBI" id="CHEBI:29105"/>
    </cofactor>
</comment>
<dbReference type="Gene3D" id="2.30.42.10">
    <property type="match status" value="1"/>
</dbReference>
<comment type="subcellular location">
    <subcellularLocation>
        <location evidence="2">Membrane</location>
        <topology evidence="2">Multi-pass membrane protein</topology>
    </subcellularLocation>
</comment>
<dbReference type="Pfam" id="PF17820">
    <property type="entry name" value="PDZ_6"/>
    <property type="match status" value="1"/>
</dbReference>
<organism evidence="13 14">
    <name type="scientific">Anaerotignum faecicola</name>
    <dbReference type="NCBI Taxonomy" id="2358141"/>
    <lineage>
        <taxon>Bacteria</taxon>
        <taxon>Bacillati</taxon>
        <taxon>Bacillota</taxon>
        <taxon>Clostridia</taxon>
        <taxon>Lachnospirales</taxon>
        <taxon>Anaerotignaceae</taxon>
        <taxon>Anaerotignum</taxon>
    </lineage>
</organism>
<dbReference type="SMART" id="SM00228">
    <property type="entry name" value="PDZ"/>
    <property type="match status" value="1"/>
</dbReference>
<reference evidence="13 14" key="1">
    <citation type="submission" date="2018-10" db="EMBL/GenBank/DDBJ databases">
        <title>Draft Genome Sequence of Anaerotignum sp. KCTC 15736.</title>
        <authorList>
            <person name="Choi S.H."/>
            <person name="Kim J.S."/>
            <person name="Kang S.W."/>
            <person name="Lee J.S."/>
            <person name="Park S.H."/>
        </authorList>
    </citation>
    <scope>NUCLEOTIDE SEQUENCE [LARGE SCALE GENOMIC DNA]</scope>
    <source>
        <strain evidence="13 14">KCTC 15736</strain>
    </source>
</reference>
<dbReference type="PANTHER" id="PTHR42837:SF2">
    <property type="entry name" value="MEMBRANE METALLOPROTEASE ARASP2, CHLOROPLASTIC-RELATED"/>
    <property type="match status" value="1"/>
</dbReference>
<feature type="transmembrane region" description="Helical" evidence="11">
    <location>
        <begin position="335"/>
        <end position="355"/>
    </location>
</feature>
<sequence>MENISSLLITIILLGVLVIAHEFGHFIIAKKNGIWVQEFAVGMGPKIFSRTKGDTEYSIRILPLGGFCRMEGEAEDGASSSTSFLSKSVGARMAVMAAGPVMNFLLAFLMIFGLTCTTYTATPVIKEVLPDSAAAASGLEVGDRIQKIDGKTIHIYDELQYTLQSNHGESLMLDVVDAAGTHHKYKLQPKLDEKQGRYLIGFSPEVKTGLLAESVDGYAKMGIAETARYSLFAMINYVKMTAEGLLRVFTFTANPDEYGGPIAIFNMVGQSYQAGLQYSIKAAIQNVVYIGAVLSANLGVLNLFPIPALDGGRILFLLIEAVRRKPMDIETESKLQFLGFVFLMGLMAFVIFSDIKKYMI</sequence>
<dbReference type="SUPFAM" id="SSF50156">
    <property type="entry name" value="PDZ domain-like"/>
    <property type="match status" value="1"/>
</dbReference>
<evidence type="ECO:0000256" key="1">
    <source>
        <dbReference type="ARBA" id="ARBA00001947"/>
    </source>
</evidence>
<proteinExistence type="inferred from homology"/>
<accession>A0A401LFD2</accession>
<evidence type="ECO:0000313" key="13">
    <source>
        <dbReference type="EMBL" id="GCB30276.1"/>
    </source>
</evidence>
<evidence type="ECO:0000256" key="3">
    <source>
        <dbReference type="ARBA" id="ARBA00007931"/>
    </source>
</evidence>
<dbReference type="EMBL" id="BHVZ01000012">
    <property type="protein sequence ID" value="GCB30276.1"/>
    <property type="molecule type" value="Genomic_DNA"/>
</dbReference>
<evidence type="ECO:0000256" key="9">
    <source>
        <dbReference type="ARBA" id="ARBA00023049"/>
    </source>
</evidence>
<keyword evidence="9 13" id="KW-0482">Metalloprotease</keyword>
<comment type="similarity">
    <text evidence="3">Belongs to the peptidase M50B family.</text>
</comment>
<gene>
    <name evidence="13" type="ORF">KGMB03357_19370</name>
</gene>
<dbReference type="Proteomes" id="UP000287361">
    <property type="component" value="Unassembled WGS sequence"/>
</dbReference>
<feature type="domain" description="PDZ" evidence="12">
    <location>
        <begin position="112"/>
        <end position="153"/>
    </location>
</feature>
<keyword evidence="5 11" id="KW-0812">Transmembrane</keyword>